<feature type="domain" description="HTH rpiR-type" evidence="1">
    <location>
        <begin position="1"/>
        <end position="77"/>
    </location>
</feature>
<name>A0ABV8I3K7_9ACTN</name>
<dbReference type="Pfam" id="PF01418">
    <property type="entry name" value="HTH_6"/>
    <property type="match status" value="1"/>
</dbReference>
<evidence type="ECO:0000313" key="2">
    <source>
        <dbReference type="EMBL" id="MFC4057519.1"/>
    </source>
</evidence>
<sequence>MGDGLDRLLQGRRLSPVQRRIARYLDDHLAEAIFLSSVELAERAGVSQPSVTRFAMALGFAGYPELRQALRPLVVGGAVGGPVGGTVGGVAGGVVGGTVGGVAGGVVGGAAGGVVGGAGGPGGAQAGPGARAAGNDGRVPARAAGRAGDLQAAIDAEVGNLRAVREALADPSAVAELGAALACCEPLPVLGLRVSSGLATTFAYYARRIHPDVRLLTHGGSELADGLHAARRAGAAWLLAVVLPRYPAEAAAALADARELGLRTAVITDRRDVPFEADVVLAAPVGERLVFDSHAAPLALAMVLVEAMADAAPLRTQARLEEYERMTDQAGTFLS</sequence>
<dbReference type="InterPro" id="IPR009057">
    <property type="entry name" value="Homeodomain-like_sf"/>
</dbReference>
<gene>
    <name evidence="2" type="ORF">ACFOWE_04400</name>
</gene>
<dbReference type="InterPro" id="IPR036388">
    <property type="entry name" value="WH-like_DNA-bd_sf"/>
</dbReference>
<proteinExistence type="predicted"/>
<dbReference type="SUPFAM" id="SSF53697">
    <property type="entry name" value="SIS domain"/>
    <property type="match status" value="1"/>
</dbReference>
<dbReference type="Proteomes" id="UP001595850">
    <property type="component" value="Unassembled WGS sequence"/>
</dbReference>
<dbReference type="PANTHER" id="PTHR30514">
    <property type="entry name" value="GLUCOKINASE"/>
    <property type="match status" value="1"/>
</dbReference>
<dbReference type="PROSITE" id="PS51071">
    <property type="entry name" value="HTH_RPIR"/>
    <property type="match status" value="1"/>
</dbReference>
<dbReference type="Gene3D" id="3.40.50.10490">
    <property type="entry name" value="Glucose-6-phosphate isomerase like protein, domain 1"/>
    <property type="match status" value="1"/>
</dbReference>
<organism evidence="2 3">
    <name type="scientific">Planomonospora corallina</name>
    <dbReference type="NCBI Taxonomy" id="1806052"/>
    <lineage>
        <taxon>Bacteria</taxon>
        <taxon>Bacillati</taxon>
        <taxon>Actinomycetota</taxon>
        <taxon>Actinomycetes</taxon>
        <taxon>Streptosporangiales</taxon>
        <taxon>Streptosporangiaceae</taxon>
        <taxon>Planomonospora</taxon>
    </lineage>
</organism>
<dbReference type="SUPFAM" id="SSF46689">
    <property type="entry name" value="Homeodomain-like"/>
    <property type="match status" value="1"/>
</dbReference>
<dbReference type="RefSeq" id="WP_377285531.1">
    <property type="nucleotide sequence ID" value="NZ_JBHSBM010000010.1"/>
</dbReference>
<comment type="caution">
    <text evidence="2">The sequence shown here is derived from an EMBL/GenBank/DDBJ whole genome shotgun (WGS) entry which is preliminary data.</text>
</comment>
<dbReference type="Gene3D" id="1.10.10.10">
    <property type="entry name" value="Winged helix-like DNA-binding domain superfamily/Winged helix DNA-binding domain"/>
    <property type="match status" value="1"/>
</dbReference>
<dbReference type="InterPro" id="IPR047640">
    <property type="entry name" value="RpiR-like"/>
</dbReference>
<dbReference type="InterPro" id="IPR000281">
    <property type="entry name" value="HTH_RpiR"/>
</dbReference>
<dbReference type="InterPro" id="IPR046348">
    <property type="entry name" value="SIS_dom_sf"/>
</dbReference>
<reference evidence="3" key="1">
    <citation type="journal article" date="2019" name="Int. J. Syst. Evol. Microbiol.">
        <title>The Global Catalogue of Microorganisms (GCM) 10K type strain sequencing project: providing services to taxonomists for standard genome sequencing and annotation.</title>
        <authorList>
            <consortium name="The Broad Institute Genomics Platform"/>
            <consortium name="The Broad Institute Genome Sequencing Center for Infectious Disease"/>
            <person name="Wu L."/>
            <person name="Ma J."/>
        </authorList>
    </citation>
    <scope>NUCLEOTIDE SEQUENCE [LARGE SCALE GENOMIC DNA]</scope>
    <source>
        <strain evidence="3">TBRC 4489</strain>
    </source>
</reference>
<accession>A0ABV8I3K7</accession>
<evidence type="ECO:0000259" key="1">
    <source>
        <dbReference type="PROSITE" id="PS51071"/>
    </source>
</evidence>
<dbReference type="EMBL" id="JBHSBM010000010">
    <property type="protein sequence ID" value="MFC4057519.1"/>
    <property type="molecule type" value="Genomic_DNA"/>
</dbReference>
<dbReference type="PANTHER" id="PTHR30514:SF18">
    <property type="entry name" value="RPIR-FAMILY TRANSCRIPTIONAL REGULATOR"/>
    <property type="match status" value="1"/>
</dbReference>
<protein>
    <submittedName>
        <fullName evidence="2">MurR/RpiR family transcriptional regulator</fullName>
    </submittedName>
</protein>
<keyword evidence="3" id="KW-1185">Reference proteome</keyword>
<evidence type="ECO:0000313" key="3">
    <source>
        <dbReference type="Proteomes" id="UP001595850"/>
    </source>
</evidence>